<organism evidence="3 4">
    <name type="scientific">Babesia duncani</name>
    <dbReference type="NCBI Taxonomy" id="323732"/>
    <lineage>
        <taxon>Eukaryota</taxon>
        <taxon>Sar</taxon>
        <taxon>Alveolata</taxon>
        <taxon>Apicomplexa</taxon>
        <taxon>Aconoidasida</taxon>
        <taxon>Piroplasmida</taxon>
        <taxon>Babesiidae</taxon>
        <taxon>Babesia</taxon>
    </lineage>
</organism>
<dbReference type="InterPro" id="IPR050869">
    <property type="entry name" value="H3K4_H4K5_MeTrfase"/>
</dbReference>
<proteinExistence type="predicted"/>
<reference evidence="3" key="1">
    <citation type="journal article" date="2023" name="Nat. Microbiol.">
        <title>Babesia duncani multi-omics identifies virulence factors and drug targets.</title>
        <authorList>
            <person name="Singh P."/>
            <person name="Lonardi S."/>
            <person name="Liang Q."/>
            <person name="Vydyam P."/>
            <person name="Khabirova E."/>
            <person name="Fang T."/>
            <person name="Gihaz S."/>
            <person name="Thekkiniath J."/>
            <person name="Munshi M."/>
            <person name="Abel S."/>
            <person name="Ciampossin L."/>
            <person name="Batugedara G."/>
            <person name="Gupta M."/>
            <person name="Lu X.M."/>
            <person name="Lenz T."/>
            <person name="Chakravarty S."/>
            <person name="Cornillot E."/>
            <person name="Hu Y."/>
            <person name="Ma W."/>
            <person name="Gonzalez L.M."/>
            <person name="Sanchez S."/>
            <person name="Estrada K."/>
            <person name="Sanchez-Flores A."/>
            <person name="Montero E."/>
            <person name="Harb O.S."/>
            <person name="Le Roch K.G."/>
            <person name="Mamoun C.B."/>
        </authorList>
    </citation>
    <scope>NUCLEOTIDE SEQUENCE</scope>
    <source>
        <strain evidence="3">WA1</strain>
    </source>
</reference>
<dbReference type="GeneID" id="94336842"/>
<name>A0AAD9PK77_9APIC</name>
<dbReference type="Proteomes" id="UP001214638">
    <property type="component" value="Unassembled WGS sequence"/>
</dbReference>
<feature type="compositionally biased region" description="Acidic residues" evidence="1">
    <location>
        <begin position="318"/>
        <end position="329"/>
    </location>
</feature>
<evidence type="ECO:0000313" key="4">
    <source>
        <dbReference type="Proteomes" id="UP001214638"/>
    </source>
</evidence>
<dbReference type="AlphaFoldDB" id="A0AAD9PK77"/>
<dbReference type="PANTHER" id="PTHR12197">
    <property type="entry name" value="HISTONE-LYSINE N-METHYLTRANSFERASE SMYD"/>
    <property type="match status" value="1"/>
</dbReference>
<dbReference type="EMBL" id="JALLKP010000003">
    <property type="protein sequence ID" value="KAK2195947.1"/>
    <property type="molecule type" value="Genomic_DNA"/>
</dbReference>
<dbReference type="InterPro" id="IPR001214">
    <property type="entry name" value="SET_dom"/>
</dbReference>
<protein>
    <submittedName>
        <fullName evidence="3">Bifunctional SET domain superfamily/SET domain</fullName>
    </submittedName>
</protein>
<dbReference type="KEGG" id="bdw:94336842"/>
<feature type="domain" description="SET" evidence="2">
    <location>
        <begin position="104"/>
        <end position="229"/>
    </location>
</feature>
<feature type="region of interest" description="Disordered" evidence="1">
    <location>
        <begin position="307"/>
        <end position="331"/>
    </location>
</feature>
<evidence type="ECO:0000256" key="1">
    <source>
        <dbReference type="SAM" id="MobiDB-lite"/>
    </source>
</evidence>
<evidence type="ECO:0000313" key="3">
    <source>
        <dbReference type="EMBL" id="KAK2195947.1"/>
    </source>
</evidence>
<dbReference type="PANTHER" id="PTHR12197:SF251">
    <property type="entry name" value="EG:BACR7C10.4 PROTEIN"/>
    <property type="match status" value="1"/>
</dbReference>
<dbReference type="SUPFAM" id="SSF82199">
    <property type="entry name" value="SET domain"/>
    <property type="match status" value="1"/>
</dbReference>
<keyword evidence="4" id="KW-1185">Reference proteome</keyword>
<comment type="caution">
    <text evidence="3">The sequence shown here is derived from an EMBL/GenBank/DDBJ whole genome shotgun (WGS) entry which is preliminary data.</text>
</comment>
<evidence type="ECO:0000259" key="2">
    <source>
        <dbReference type="PROSITE" id="PS50280"/>
    </source>
</evidence>
<dbReference type="InterPro" id="IPR046341">
    <property type="entry name" value="SET_dom_sf"/>
</dbReference>
<gene>
    <name evidence="3" type="ORF">BdWA1_002545</name>
</gene>
<accession>A0AAD9PK77</accession>
<dbReference type="RefSeq" id="XP_067802789.1">
    <property type="nucleotide sequence ID" value="XM_067947567.1"/>
</dbReference>
<dbReference type="PROSITE" id="PS50280">
    <property type="entry name" value="SET"/>
    <property type="match status" value="1"/>
</dbReference>
<dbReference type="GO" id="GO:0005634">
    <property type="term" value="C:nucleus"/>
    <property type="evidence" value="ECO:0007669"/>
    <property type="project" value="TreeGrafter"/>
</dbReference>
<dbReference type="Gene3D" id="2.170.270.10">
    <property type="entry name" value="SET domain"/>
    <property type="match status" value="1"/>
</dbReference>
<dbReference type="CDD" id="cd20071">
    <property type="entry name" value="SET_SMYD"/>
    <property type="match status" value="1"/>
</dbReference>
<sequence>MYGLIFTDKLITRSNFCMNNGTYERLKKLELQYPANSALHWLQCSLMSSEEKNIWASFQRYALLNHENFYFAGKILMGIVAEALLKNTPVQFYLDQLNAYYCNKSWQELFNDYDKGESNTWTNQSTHYSLLTTICEFWCALRMHYFNIKELESVYAIVYGYEFENKEKNAILNTSIFPDVVGLGIYKVLSKMNHSCDPNLEIAYSYNNIAIVQPLKDTTAGQQATISYIDEDQDYLSRKAELSMKKIIQTPKIDSILRPIETFTKHGKDSEIAKPPMNIVWNTAALDTPVITQDMLRFSDNDDTCINGYNQEGHSDNENELPQESEDDNIPSPTLPEIVEEEYKGYGINGNLLLLHGPGNLLASCYWLLSRVFDRNLMSMQNNEKFAFILRMHPKVTHICCKELHYAITNGEICLLKLKEILANRASASCILENFDALDRNWQLIISKIISKEKTKFFVITTLQLWCIEYSTRSLALCYRICPLDKGKCVDFLHEACSKFPSNGLTPHLTRLQIREIVQRSHCDIALLHKAILSARKNLNATLRKLKGIPEQIVLMKKLVHFILHEELTNATISAMQKNVHSLLTVSWQSSTSAILCDLCQLIFEVGSPRVEELKCQIYDLFAETCVGKDGNNSLRLSIETLVSSLTQLLNDSGQSQL</sequence>